<dbReference type="GO" id="GO:0005802">
    <property type="term" value="C:trans-Golgi network"/>
    <property type="evidence" value="ECO:0007669"/>
    <property type="project" value="TreeGrafter"/>
</dbReference>
<dbReference type="NCBIfam" id="TIGR01494">
    <property type="entry name" value="ATPase_P-type"/>
    <property type="match status" value="1"/>
</dbReference>
<keyword evidence="5" id="KW-0479">Metal-binding</keyword>
<keyword evidence="15" id="KW-1185">Reference proteome</keyword>
<proteinExistence type="predicted"/>
<dbReference type="GO" id="GO:0043682">
    <property type="term" value="F:P-type divalent copper transporter activity"/>
    <property type="evidence" value="ECO:0007669"/>
    <property type="project" value="TreeGrafter"/>
</dbReference>
<dbReference type="InterPro" id="IPR023299">
    <property type="entry name" value="ATPase_P-typ_cyto_dom_N"/>
</dbReference>
<sequence>MYVGPGHFLRLRYFNSCNGSLCDIVNHELIYRFSFESAITVLAIACPCALGLATPTAVMVGTGVGALHGILIKGGEALQNACKVCCGLMVICVDIKEAHLTTVNVVVFDKTGTITSGKAKVSKVVLFMPPEHFHLEKLLTIIGLAETTSEHPVAVAITSFVKQVCNFVLHFLQTDIVGVCSTMENSVGRGINCLVSGVSLVKENIESLALCNKMLQSGLPVSCDGVNLLLNAVKRHKDGGLGLLTSGPWKVLIGNREWMQTHRVTVDPAAEEFMRSEEQLGHIVVLCAINEIVVSTISIVDTIKPEAPLTVYLLKKMGLDVILLTGDNLRTASAVARKVGIESVFAEVLPSQKKSKIEELQKNGLKVDVDFFHSVVCMVGDGINDGPALAASDIGIAIASGSDIAMQSAGIVLINASDLLLLPF</sequence>
<dbReference type="EC" id="7.2.2.8" evidence="2"/>
<dbReference type="GO" id="GO:0006878">
    <property type="term" value="P:intracellular copper ion homeostasis"/>
    <property type="evidence" value="ECO:0007669"/>
    <property type="project" value="TreeGrafter"/>
</dbReference>
<dbReference type="Proteomes" id="UP000270296">
    <property type="component" value="Unassembled WGS sequence"/>
</dbReference>
<evidence type="ECO:0000313" key="15">
    <source>
        <dbReference type="Proteomes" id="UP000270296"/>
    </source>
</evidence>
<evidence type="ECO:0000256" key="11">
    <source>
        <dbReference type="ARBA" id="ARBA00023008"/>
    </source>
</evidence>
<dbReference type="GO" id="GO:0015677">
    <property type="term" value="P:copper ion import"/>
    <property type="evidence" value="ECO:0007669"/>
    <property type="project" value="TreeGrafter"/>
</dbReference>
<gene>
    <name evidence="14" type="ORF">SBAD_LOCUS6211</name>
</gene>
<reference evidence="14 15" key="2">
    <citation type="submission" date="2018-11" db="EMBL/GenBank/DDBJ databases">
        <authorList>
            <consortium name="Pathogen Informatics"/>
        </authorList>
    </citation>
    <scope>NUCLEOTIDE SEQUENCE [LARGE SCALE GENOMIC DNA]</scope>
</reference>
<name>A0A183IRG4_9BILA</name>
<keyword evidence="7" id="KW-0187">Copper transport</keyword>
<evidence type="ECO:0000256" key="10">
    <source>
        <dbReference type="ARBA" id="ARBA00022989"/>
    </source>
</evidence>
<dbReference type="EMBL" id="UZAM01009571">
    <property type="protein sequence ID" value="VDP09519.1"/>
    <property type="molecule type" value="Genomic_DNA"/>
</dbReference>
<dbReference type="WBParaSite" id="SBAD_0000645401-mRNA-1">
    <property type="protein sequence ID" value="SBAD_0000645401-mRNA-1"/>
    <property type="gene ID" value="SBAD_0000645401"/>
</dbReference>
<dbReference type="InterPro" id="IPR001757">
    <property type="entry name" value="P_typ_ATPase"/>
</dbReference>
<evidence type="ECO:0000313" key="14">
    <source>
        <dbReference type="EMBL" id="VDP09519.1"/>
    </source>
</evidence>
<evidence type="ECO:0000256" key="7">
    <source>
        <dbReference type="ARBA" id="ARBA00022796"/>
    </source>
</evidence>
<reference evidence="16" key="1">
    <citation type="submission" date="2016-06" db="UniProtKB">
        <authorList>
            <consortium name="WormBaseParasite"/>
        </authorList>
    </citation>
    <scope>IDENTIFICATION</scope>
</reference>
<keyword evidence="13" id="KW-0472">Membrane</keyword>
<dbReference type="SFLD" id="SFLDS00003">
    <property type="entry name" value="Haloacid_Dehalogenase"/>
    <property type="match status" value="1"/>
</dbReference>
<dbReference type="Gene3D" id="3.40.1110.10">
    <property type="entry name" value="Calcium-transporting ATPase, cytoplasmic domain N"/>
    <property type="match status" value="1"/>
</dbReference>
<dbReference type="PANTHER" id="PTHR43520:SF8">
    <property type="entry name" value="P-TYPE CU(+) TRANSPORTER"/>
    <property type="match status" value="1"/>
</dbReference>
<keyword evidence="12" id="KW-0406">Ion transport</keyword>
<evidence type="ECO:0000256" key="3">
    <source>
        <dbReference type="ARBA" id="ARBA00022448"/>
    </source>
</evidence>
<evidence type="ECO:0000313" key="16">
    <source>
        <dbReference type="WBParaSite" id="SBAD_0000645401-mRNA-1"/>
    </source>
</evidence>
<dbReference type="PRINTS" id="PR00119">
    <property type="entry name" value="CATATPASE"/>
</dbReference>
<evidence type="ECO:0000256" key="2">
    <source>
        <dbReference type="ARBA" id="ARBA00012517"/>
    </source>
</evidence>
<dbReference type="SFLD" id="SFLDG00002">
    <property type="entry name" value="C1.7:_P-type_atpase_like"/>
    <property type="match status" value="1"/>
</dbReference>
<dbReference type="GO" id="GO:0005524">
    <property type="term" value="F:ATP binding"/>
    <property type="evidence" value="ECO:0007669"/>
    <property type="project" value="UniProtKB-KW"/>
</dbReference>
<dbReference type="PROSITE" id="PS00154">
    <property type="entry name" value="ATPASE_E1_E2"/>
    <property type="match status" value="1"/>
</dbReference>
<dbReference type="FunFam" id="3.40.50.1000:FF:000144">
    <property type="entry name" value="copper-transporting ATPase 1 isoform X2"/>
    <property type="match status" value="1"/>
</dbReference>
<keyword evidence="9" id="KW-1278">Translocase</keyword>
<evidence type="ECO:0000256" key="8">
    <source>
        <dbReference type="ARBA" id="ARBA00022840"/>
    </source>
</evidence>
<dbReference type="GO" id="GO:0005507">
    <property type="term" value="F:copper ion binding"/>
    <property type="evidence" value="ECO:0007669"/>
    <property type="project" value="TreeGrafter"/>
</dbReference>
<dbReference type="GO" id="GO:0005886">
    <property type="term" value="C:plasma membrane"/>
    <property type="evidence" value="ECO:0007669"/>
    <property type="project" value="TreeGrafter"/>
</dbReference>
<dbReference type="GO" id="GO:0016887">
    <property type="term" value="F:ATP hydrolysis activity"/>
    <property type="evidence" value="ECO:0007669"/>
    <property type="project" value="InterPro"/>
</dbReference>
<keyword evidence="3" id="KW-0813">Transport</keyword>
<protein>
    <recommendedName>
        <fullName evidence="2">P-type Cu(+) transporter</fullName>
        <ecNumber evidence="2">7.2.2.8</ecNumber>
    </recommendedName>
</protein>
<evidence type="ECO:0000256" key="13">
    <source>
        <dbReference type="ARBA" id="ARBA00023136"/>
    </source>
</evidence>
<keyword evidence="6" id="KW-0547">Nucleotide-binding</keyword>
<dbReference type="SUPFAM" id="SSF56784">
    <property type="entry name" value="HAD-like"/>
    <property type="match status" value="1"/>
</dbReference>
<dbReference type="Pfam" id="PF00702">
    <property type="entry name" value="Hydrolase"/>
    <property type="match status" value="1"/>
</dbReference>
<evidence type="ECO:0000256" key="5">
    <source>
        <dbReference type="ARBA" id="ARBA00022723"/>
    </source>
</evidence>
<dbReference type="GO" id="GO:0060003">
    <property type="term" value="P:copper ion export"/>
    <property type="evidence" value="ECO:0007669"/>
    <property type="project" value="TreeGrafter"/>
</dbReference>
<keyword evidence="4" id="KW-0812">Transmembrane</keyword>
<keyword evidence="11" id="KW-0186">Copper</keyword>
<evidence type="ECO:0000256" key="9">
    <source>
        <dbReference type="ARBA" id="ARBA00022967"/>
    </source>
</evidence>
<evidence type="ECO:0000256" key="1">
    <source>
        <dbReference type="ARBA" id="ARBA00004127"/>
    </source>
</evidence>
<keyword evidence="10" id="KW-1133">Transmembrane helix</keyword>
<dbReference type="SFLD" id="SFLDF00027">
    <property type="entry name" value="p-type_atpase"/>
    <property type="match status" value="1"/>
</dbReference>
<dbReference type="AlphaFoldDB" id="A0A183IRG4"/>
<dbReference type="InterPro" id="IPR044492">
    <property type="entry name" value="P_typ_ATPase_HD_dom"/>
</dbReference>
<dbReference type="InterPro" id="IPR036412">
    <property type="entry name" value="HAD-like_sf"/>
</dbReference>
<organism evidence="16">
    <name type="scientific">Soboliphyme baturini</name>
    <dbReference type="NCBI Taxonomy" id="241478"/>
    <lineage>
        <taxon>Eukaryota</taxon>
        <taxon>Metazoa</taxon>
        <taxon>Ecdysozoa</taxon>
        <taxon>Nematoda</taxon>
        <taxon>Enoplea</taxon>
        <taxon>Dorylaimia</taxon>
        <taxon>Dioctophymatida</taxon>
        <taxon>Dioctophymatoidea</taxon>
        <taxon>Soboliphymatidae</taxon>
        <taxon>Soboliphyme</taxon>
    </lineage>
</organism>
<evidence type="ECO:0000256" key="6">
    <source>
        <dbReference type="ARBA" id="ARBA00022741"/>
    </source>
</evidence>
<comment type="subcellular location">
    <subcellularLocation>
        <location evidence="1">Endomembrane system</location>
        <topology evidence="1">Multi-pass membrane protein</topology>
    </subcellularLocation>
</comment>
<accession>A0A183IRG4</accession>
<dbReference type="InterPro" id="IPR023214">
    <property type="entry name" value="HAD_sf"/>
</dbReference>
<dbReference type="GO" id="GO:0140581">
    <property type="term" value="F:P-type monovalent copper transporter activity"/>
    <property type="evidence" value="ECO:0007669"/>
    <property type="project" value="UniProtKB-EC"/>
</dbReference>
<dbReference type="Gene3D" id="3.40.50.1000">
    <property type="entry name" value="HAD superfamily/HAD-like"/>
    <property type="match status" value="1"/>
</dbReference>
<dbReference type="InterPro" id="IPR018303">
    <property type="entry name" value="ATPase_P-typ_P_site"/>
</dbReference>
<evidence type="ECO:0000256" key="12">
    <source>
        <dbReference type="ARBA" id="ARBA00023065"/>
    </source>
</evidence>
<evidence type="ECO:0000256" key="4">
    <source>
        <dbReference type="ARBA" id="ARBA00022692"/>
    </source>
</evidence>
<dbReference type="OrthoDB" id="432719at2759"/>
<dbReference type="PANTHER" id="PTHR43520">
    <property type="entry name" value="ATP7, ISOFORM B"/>
    <property type="match status" value="1"/>
</dbReference>
<keyword evidence="8" id="KW-0067">ATP-binding</keyword>